<evidence type="ECO:0000313" key="3">
    <source>
        <dbReference type="Proteomes" id="UP000054097"/>
    </source>
</evidence>
<accession>A0A0C3B3I0</accession>
<protein>
    <submittedName>
        <fullName evidence="2">Uncharacterized protein</fullName>
    </submittedName>
</protein>
<reference evidence="3" key="2">
    <citation type="submission" date="2015-01" db="EMBL/GenBank/DDBJ databases">
        <title>Evolutionary Origins and Diversification of the Mycorrhizal Mutualists.</title>
        <authorList>
            <consortium name="DOE Joint Genome Institute"/>
            <consortium name="Mycorrhizal Genomics Consortium"/>
            <person name="Kohler A."/>
            <person name="Kuo A."/>
            <person name="Nagy L.G."/>
            <person name="Floudas D."/>
            <person name="Copeland A."/>
            <person name="Barry K.W."/>
            <person name="Cichocki N."/>
            <person name="Veneault-Fourrey C."/>
            <person name="LaButti K."/>
            <person name="Lindquist E.A."/>
            <person name="Lipzen A."/>
            <person name="Lundell T."/>
            <person name="Morin E."/>
            <person name="Murat C."/>
            <person name="Riley R."/>
            <person name="Ohm R."/>
            <person name="Sun H."/>
            <person name="Tunlid A."/>
            <person name="Henrissat B."/>
            <person name="Grigoriev I.V."/>
            <person name="Hibbett D.S."/>
            <person name="Martin F."/>
        </authorList>
    </citation>
    <scope>NUCLEOTIDE SEQUENCE [LARGE SCALE GENOMIC DNA]</scope>
    <source>
        <strain evidence="3">MAFF 305830</strain>
    </source>
</reference>
<dbReference type="EMBL" id="KN824282">
    <property type="protein sequence ID" value="KIM31385.1"/>
    <property type="molecule type" value="Genomic_DNA"/>
</dbReference>
<keyword evidence="3" id="KW-1185">Reference proteome</keyword>
<gene>
    <name evidence="2" type="ORF">M408DRAFT_258607</name>
</gene>
<name>A0A0C3B3I0_SERVB</name>
<dbReference type="HOGENOM" id="CLU_2741641_0_0_1"/>
<feature type="transmembrane region" description="Helical" evidence="1">
    <location>
        <begin position="47"/>
        <end position="69"/>
    </location>
</feature>
<sequence length="71" mass="8068">MILRASVRLRPAVCLSGLGHRGRLVCTRSFASRRFDYIPAGARLSDALLIFFFYTLHVTLALIIDEIFLKK</sequence>
<keyword evidence="1" id="KW-0472">Membrane</keyword>
<evidence type="ECO:0000256" key="1">
    <source>
        <dbReference type="SAM" id="Phobius"/>
    </source>
</evidence>
<keyword evidence="1" id="KW-1133">Transmembrane helix</keyword>
<evidence type="ECO:0000313" key="2">
    <source>
        <dbReference type="EMBL" id="KIM31385.1"/>
    </source>
</evidence>
<dbReference type="AlphaFoldDB" id="A0A0C3B3I0"/>
<keyword evidence="1" id="KW-0812">Transmembrane</keyword>
<reference evidence="2 3" key="1">
    <citation type="submission" date="2014-04" db="EMBL/GenBank/DDBJ databases">
        <authorList>
            <consortium name="DOE Joint Genome Institute"/>
            <person name="Kuo A."/>
            <person name="Zuccaro A."/>
            <person name="Kohler A."/>
            <person name="Nagy L.G."/>
            <person name="Floudas D."/>
            <person name="Copeland A."/>
            <person name="Barry K.W."/>
            <person name="Cichocki N."/>
            <person name="Veneault-Fourrey C."/>
            <person name="LaButti K."/>
            <person name="Lindquist E.A."/>
            <person name="Lipzen A."/>
            <person name="Lundell T."/>
            <person name="Morin E."/>
            <person name="Murat C."/>
            <person name="Sun H."/>
            <person name="Tunlid A."/>
            <person name="Henrissat B."/>
            <person name="Grigoriev I.V."/>
            <person name="Hibbett D.S."/>
            <person name="Martin F."/>
            <person name="Nordberg H.P."/>
            <person name="Cantor M.N."/>
            <person name="Hua S.X."/>
        </authorList>
    </citation>
    <scope>NUCLEOTIDE SEQUENCE [LARGE SCALE GENOMIC DNA]</scope>
    <source>
        <strain evidence="2 3">MAFF 305830</strain>
    </source>
</reference>
<organism evidence="2 3">
    <name type="scientific">Serendipita vermifera MAFF 305830</name>
    <dbReference type="NCBI Taxonomy" id="933852"/>
    <lineage>
        <taxon>Eukaryota</taxon>
        <taxon>Fungi</taxon>
        <taxon>Dikarya</taxon>
        <taxon>Basidiomycota</taxon>
        <taxon>Agaricomycotina</taxon>
        <taxon>Agaricomycetes</taxon>
        <taxon>Sebacinales</taxon>
        <taxon>Serendipitaceae</taxon>
        <taxon>Serendipita</taxon>
    </lineage>
</organism>
<dbReference type="Proteomes" id="UP000054097">
    <property type="component" value="Unassembled WGS sequence"/>
</dbReference>
<proteinExistence type="predicted"/>